<keyword evidence="3" id="KW-1185">Reference proteome</keyword>
<comment type="caution">
    <text evidence="2">The sequence shown here is derived from an EMBL/GenBank/DDBJ whole genome shotgun (WGS) entry which is preliminary data.</text>
</comment>
<sequence>MDKLIQANQELYDEVERLAQLNRDYECQTYNLEQDIVLREERIRYLEEELANTIKLSIQERAKLKEEIRDLKKIVYKFKKEIEQKDKELIARENQLAEFD</sequence>
<evidence type="ECO:0000313" key="3">
    <source>
        <dbReference type="Proteomes" id="UP000789831"/>
    </source>
</evidence>
<feature type="non-terminal residue" evidence="2">
    <location>
        <position position="100"/>
    </location>
</feature>
<dbReference type="Proteomes" id="UP000789831">
    <property type="component" value="Unassembled WGS sequence"/>
</dbReference>
<dbReference type="OrthoDB" id="2416378at2759"/>
<evidence type="ECO:0000313" key="2">
    <source>
        <dbReference type="EMBL" id="CAG8682936.1"/>
    </source>
</evidence>
<accession>A0A9N9HK81</accession>
<protein>
    <submittedName>
        <fullName evidence="2">8545_t:CDS:1</fullName>
    </submittedName>
</protein>
<keyword evidence="1" id="KW-0175">Coiled coil</keyword>
<name>A0A9N9HK81_9GLOM</name>
<dbReference type="AlphaFoldDB" id="A0A9N9HK81"/>
<organism evidence="2 3">
    <name type="scientific">Ambispora gerdemannii</name>
    <dbReference type="NCBI Taxonomy" id="144530"/>
    <lineage>
        <taxon>Eukaryota</taxon>
        <taxon>Fungi</taxon>
        <taxon>Fungi incertae sedis</taxon>
        <taxon>Mucoromycota</taxon>
        <taxon>Glomeromycotina</taxon>
        <taxon>Glomeromycetes</taxon>
        <taxon>Archaeosporales</taxon>
        <taxon>Ambisporaceae</taxon>
        <taxon>Ambispora</taxon>
    </lineage>
</organism>
<proteinExistence type="predicted"/>
<evidence type="ECO:0000256" key="1">
    <source>
        <dbReference type="SAM" id="Coils"/>
    </source>
</evidence>
<reference evidence="2" key="1">
    <citation type="submission" date="2021-06" db="EMBL/GenBank/DDBJ databases">
        <authorList>
            <person name="Kallberg Y."/>
            <person name="Tangrot J."/>
            <person name="Rosling A."/>
        </authorList>
    </citation>
    <scope>NUCLEOTIDE SEQUENCE</scope>
    <source>
        <strain evidence="2">MT106</strain>
    </source>
</reference>
<gene>
    <name evidence="2" type="ORF">AGERDE_LOCUS12751</name>
</gene>
<dbReference type="EMBL" id="CAJVPL010011087">
    <property type="protein sequence ID" value="CAG8682936.1"/>
    <property type="molecule type" value="Genomic_DNA"/>
</dbReference>
<feature type="coiled-coil region" evidence="1">
    <location>
        <begin position="1"/>
        <end position="81"/>
    </location>
</feature>